<dbReference type="Pfam" id="PF02374">
    <property type="entry name" value="ArsA_ATPase"/>
    <property type="match status" value="1"/>
</dbReference>
<dbReference type="GO" id="GO:0005524">
    <property type="term" value="F:ATP binding"/>
    <property type="evidence" value="ECO:0007669"/>
    <property type="project" value="InterPro"/>
</dbReference>
<dbReference type="NCBIfam" id="TIGR00345">
    <property type="entry name" value="GET3_arsA_TRC40"/>
    <property type="match status" value="1"/>
</dbReference>
<keyword evidence="4" id="KW-1185">Reference proteome</keyword>
<dbReference type="SUPFAM" id="SSF52540">
    <property type="entry name" value="P-loop containing nucleoside triphosphate hydrolases"/>
    <property type="match status" value="1"/>
</dbReference>
<evidence type="ECO:0000259" key="2">
    <source>
        <dbReference type="Pfam" id="PF02374"/>
    </source>
</evidence>
<name>A0AAV8V5J1_9RHOD</name>
<feature type="region of interest" description="Disordered" evidence="1">
    <location>
        <begin position="477"/>
        <end position="537"/>
    </location>
</feature>
<gene>
    <name evidence="3" type="ORF">NDN08_005811</name>
</gene>
<dbReference type="PANTHER" id="PTHR10803:SF0">
    <property type="entry name" value="ATPASE GET3B"/>
    <property type="match status" value="1"/>
</dbReference>
<feature type="compositionally biased region" description="Low complexity" evidence="1">
    <location>
        <begin position="510"/>
        <end position="521"/>
    </location>
</feature>
<dbReference type="EMBL" id="JAMWBK010000001">
    <property type="protein sequence ID" value="KAJ8909116.1"/>
    <property type="molecule type" value="Genomic_DNA"/>
</dbReference>
<evidence type="ECO:0000313" key="3">
    <source>
        <dbReference type="EMBL" id="KAJ8909116.1"/>
    </source>
</evidence>
<reference evidence="3 4" key="1">
    <citation type="journal article" date="2023" name="Nat. Commun.">
        <title>Origin of minicircular mitochondrial genomes in red algae.</title>
        <authorList>
            <person name="Lee Y."/>
            <person name="Cho C.H."/>
            <person name="Lee Y.M."/>
            <person name="Park S.I."/>
            <person name="Yang J.H."/>
            <person name="West J.A."/>
            <person name="Bhattacharya D."/>
            <person name="Yoon H.S."/>
        </authorList>
    </citation>
    <scope>NUCLEOTIDE SEQUENCE [LARGE SCALE GENOMIC DNA]</scope>
    <source>
        <strain evidence="3 4">CCMP1338</strain>
        <tissue evidence="3">Whole cell</tissue>
    </source>
</reference>
<dbReference type="CDD" id="cd02035">
    <property type="entry name" value="ArsA"/>
    <property type="match status" value="1"/>
</dbReference>
<dbReference type="InterPro" id="IPR016300">
    <property type="entry name" value="ATPase_ArsA/GET3"/>
</dbReference>
<dbReference type="Gene3D" id="3.40.50.300">
    <property type="entry name" value="P-loop containing nucleotide triphosphate hydrolases"/>
    <property type="match status" value="1"/>
</dbReference>
<protein>
    <recommendedName>
        <fullName evidence="2">ArsA/GET3 Anion-transporting ATPase-like domain-containing protein</fullName>
    </recommendedName>
</protein>
<dbReference type="InterPro" id="IPR025723">
    <property type="entry name" value="ArsA/GET3_ATPase-like"/>
</dbReference>
<dbReference type="AlphaFoldDB" id="A0AAV8V5J1"/>
<accession>A0AAV8V5J1</accession>
<dbReference type="GO" id="GO:0043529">
    <property type="term" value="C:GET complex"/>
    <property type="evidence" value="ECO:0007669"/>
    <property type="project" value="TreeGrafter"/>
</dbReference>
<dbReference type="PANTHER" id="PTHR10803">
    <property type="entry name" value="ARSENICAL PUMP-DRIVING ATPASE ARSENITE-TRANSLOCATING ATPASE"/>
    <property type="match status" value="1"/>
</dbReference>
<feature type="domain" description="ArsA/GET3 Anion-transporting ATPase-like" evidence="2">
    <location>
        <begin position="166"/>
        <end position="475"/>
    </location>
</feature>
<dbReference type="GO" id="GO:0071816">
    <property type="term" value="P:tail-anchored membrane protein insertion into ER membrane"/>
    <property type="evidence" value="ECO:0007669"/>
    <property type="project" value="TreeGrafter"/>
</dbReference>
<dbReference type="GO" id="GO:0016887">
    <property type="term" value="F:ATP hydrolysis activity"/>
    <property type="evidence" value="ECO:0007669"/>
    <property type="project" value="InterPro"/>
</dbReference>
<proteinExistence type="predicted"/>
<sequence>MELGFVNGANVLAGGGAGAGSVQQRCRRRGVVVMAFGKKRAVEVQGAGQSAAGKEVIAEIAPPPQAKPEDRAPFWSGIPYGKVFFALSLGSLVFSLGKRAGSSAKPSTMPGPAVGTAGFDMSRFATPPTTGTTTASPGSSIDVKAVPSKHIFDSEAKDLLENRRKKYILVGGKGGVGKTSMSAALATKFADSSQSTLIISTDPAHSLSDAFGIDLSGGMPTPVLGIDNLYAQEINPEDIKSQINLLSPDEKRAMMPGMMNEMGLDDLDGLFDQLPPGFDEAVALVEIIKLIQGDPAYRKFDRIVFDTAPTGHTLRLLSLPDFMDSFLGKIISMKAKFGNMMSSMKNMFGGEGADGLDTRDIEEMKRNMQVVRDLFKDQQQTEFIVATIPNMMAISESMRLIDELRKESIPVHYVFVNQIQQENDHCTFCSTRRKEQQANLGFVEKTFTNMKLSKIQFFDREIRGPYALRTMGRQLFRDEEEAEEGQKEIKADKTEAKGEVEEAKIEEKATVPTSSSTASPSQEREATGPENVSSSDN</sequence>
<organism evidence="3 4">
    <name type="scientific">Rhodosorus marinus</name>
    <dbReference type="NCBI Taxonomy" id="101924"/>
    <lineage>
        <taxon>Eukaryota</taxon>
        <taxon>Rhodophyta</taxon>
        <taxon>Stylonematophyceae</taxon>
        <taxon>Stylonematales</taxon>
        <taxon>Stylonemataceae</taxon>
        <taxon>Rhodosorus</taxon>
    </lineage>
</organism>
<evidence type="ECO:0000256" key="1">
    <source>
        <dbReference type="SAM" id="MobiDB-lite"/>
    </source>
</evidence>
<feature type="compositionally biased region" description="Basic and acidic residues" evidence="1">
    <location>
        <begin position="484"/>
        <end position="509"/>
    </location>
</feature>
<comment type="caution">
    <text evidence="3">The sequence shown here is derived from an EMBL/GenBank/DDBJ whole genome shotgun (WGS) entry which is preliminary data.</text>
</comment>
<evidence type="ECO:0000313" key="4">
    <source>
        <dbReference type="Proteomes" id="UP001157974"/>
    </source>
</evidence>
<dbReference type="InterPro" id="IPR027417">
    <property type="entry name" value="P-loop_NTPase"/>
</dbReference>
<dbReference type="Proteomes" id="UP001157974">
    <property type="component" value="Unassembled WGS sequence"/>
</dbReference>